<keyword evidence="2" id="KW-1185">Reference proteome</keyword>
<reference evidence="1 2" key="1">
    <citation type="submission" date="2021-03" db="EMBL/GenBank/DDBJ databases">
        <title>Mucilaginibacter strains isolated from gold and copper mining confer multi heavy-metal resistance.</title>
        <authorList>
            <person name="Li Y."/>
        </authorList>
    </citation>
    <scope>NUCLEOTIDE SEQUENCE [LARGE SCALE GENOMIC DNA]</scope>
    <source>
        <strain evidence="1 2">P2-4</strain>
    </source>
</reference>
<sequence>MNTMMSDPSDEAIVYFIFSTKYGVKANLINGYDTFSKSLTEGLVNELKEKRNKNI</sequence>
<dbReference type="EMBL" id="CP071880">
    <property type="protein sequence ID" value="QTE53454.1"/>
    <property type="molecule type" value="Genomic_DNA"/>
</dbReference>
<proteinExistence type="predicted"/>
<organism evidence="1 2">
    <name type="scientific">Mucilaginibacter rubeus</name>
    <dbReference type="NCBI Taxonomy" id="2027860"/>
    <lineage>
        <taxon>Bacteria</taxon>
        <taxon>Pseudomonadati</taxon>
        <taxon>Bacteroidota</taxon>
        <taxon>Sphingobacteriia</taxon>
        <taxon>Sphingobacteriales</taxon>
        <taxon>Sphingobacteriaceae</taxon>
        <taxon>Mucilaginibacter</taxon>
    </lineage>
</organism>
<evidence type="ECO:0000313" key="2">
    <source>
        <dbReference type="Proteomes" id="UP000663940"/>
    </source>
</evidence>
<protein>
    <submittedName>
        <fullName evidence="1">Uncharacterized protein</fullName>
    </submittedName>
</protein>
<gene>
    <name evidence="1" type="ORF">J3L21_16295</name>
</gene>
<accession>A0ABX7UL06</accession>
<name>A0ABX7UL06_9SPHI</name>
<dbReference type="RefSeq" id="WP_167516148.1">
    <property type="nucleotide sequence ID" value="NZ_CP043451.1"/>
</dbReference>
<dbReference type="Proteomes" id="UP000663940">
    <property type="component" value="Chromosome"/>
</dbReference>
<evidence type="ECO:0000313" key="1">
    <source>
        <dbReference type="EMBL" id="QTE53454.1"/>
    </source>
</evidence>